<comment type="caution">
    <text evidence="4">The sequence shown here is derived from an EMBL/GenBank/DDBJ whole genome shotgun (WGS) entry which is preliminary data.</text>
</comment>
<feature type="signal peptide" evidence="2">
    <location>
        <begin position="1"/>
        <end position="30"/>
    </location>
</feature>
<sequence>MKLLAKKTMGLLLATLVAFGVVAGTTQAFAGGDAVASKQADKYTEIDMQEPYIKDAELHVYSVKDDNGSPAAAITITHKNSGGVDPQLTGVREYTAAAKESWVFKNWTYEQFLKDKDYGNYKGIFYSFSKDHNNKSIPYTSGNVISVNRTGTIGESTLIKRIYKVYANLNPTITATAGEGGSITPAGKTEVTYGENQKYNFTANEGYIIASLKIDGVEQTVEHTASGSYEFKAVKSPHTIEVSFVREYTITYTDGVDNEAIFTDQVYKAASGSNTPAFVGTAPSRTDYVFTGWTPTVADKVTRDVTYVAQWKDDKNNNGTPDDQEGHFTVTYTDGVDGAEIFHDQVHQNILVNMPTPAFVGTAPSRTDYVFTGWTPTVADKVTANVTYVAQWKRIQRTVTFKDGNKTHAKVKVETGKAINTDALTNEFMPKNPTKDGYTFKEWNTKENGKGKTFTGESVVNGDMTVYAIYTKDSAPAPKPTPTPT</sequence>
<evidence type="ECO:0000256" key="1">
    <source>
        <dbReference type="ARBA" id="ARBA00004196"/>
    </source>
</evidence>
<comment type="subcellular location">
    <subcellularLocation>
        <location evidence="1">Cell envelope</location>
    </subcellularLocation>
</comment>
<dbReference type="GO" id="GO:0030313">
    <property type="term" value="C:cell envelope"/>
    <property type="evidence" value="ECO:0007669"/>
    <property type="project" value="UniProtKB-SubCell"/>
</dbReference>
<protein>
    <submittedName>
        <fullName evidence="4">Repeat protein</fullName>
    </submittedName>
</protein>
<organism evidence="4 5">
    <name type="scientific">Gardnerella vaginalis JCP8108</name>
    <dbReference type="NCBI Taxonomy" id="1261066"/>
    <lineage>
        <taxon>Bacteria</taxon>
        <taxon>Bacillati</taxon>
        <taxon>Actinomycetota</taxon>
        <taxon>Actinomycetes</taxon>
        <taxon>Bifidobacteriales</taxon>
        <taxon>Bifidobacteriaceae</taxon>
        <taxon>Gardnerella</taxon>
    </lineage>
</organism>
<feature type="non-terminal residue" evidence="4">
    <location>
        <position position="485"/>
    </location>
</feature>
<dbReference type="InterPro" id="IPR044060">
    <property type="entry name" value="Bacterial_rp_domain"/>
</dbReference>
<gene>
    <name evidence="4" type="ORF">HMPREF1581_01266</name>
</gene>
<proteinExistence type="predicted"/>
<dbReference type="Pfam" id="PF18998">
    <property type="entry name" value="Flg_new_2"/>
    <property type="match status" value="1"/>
</dbReference>
<dbReference type="NCBIfam" id="TIGR02543">
    <property type="entry name" value="List_Bact_rpt"/>
    <property type="match status" value="1"/>
</dbReference>
<dbReference type="InterPro" id="IPR042229">
    <property type="entry name" value="Listeria/Bacterioides_rpt_sf"/>
</dbReference>
<evidence type="ECO:0000256" key="2">
    <source>
        <dbReference type="SAM" id="SignalP"/>
    </source>
</evidence>
<feature type="chain" id="PRO_5004518750" evidence="2">
    <location>
        <begin position="31"/>
        <end position="485"/>
    </location>
</feature>
<feature type="domain" description="Bacterial repeat" evidence="3">
    <location>
        <begin position="172"/>
        <end position="222"/>
    </location>
</feature>
<reference evidence="4 5" key="1">
    <citation type="submission" date="2013-06" db="EMBL/GenBank/DDBJ databases">
        <authorList>
            <person name="Weinstock G."/>
            <person name="Sodergren E."/>
            <person name="Lobos E.A."/>
            <person name="Fulton L."/>
            <person name="Fulton R."/>
            <person name="Courtney L."/>
            <person name="Fronick C."/>
            <person name="O'Laughlin M."/>
            <person name="Godfrey J."/>
            <person name="Wilson R.M."/>
            <person name="Miner T."/>
            <person name="Farmer C."/>
            <person name="Delehaunty K."/>
            <person name="Cordes M."/>
            <person name="Minx P."/>
            <person name="Tomlinson C."/>
            <person name="Chen J."/>
            <person name="Wollam A."/>
            <person name="Pepin K.H."/>
            <person name="Bhonagiri V."/>
            <person name="Zhang X."/>
            <person name="Warren W."/>
            <person name="Mitreva M."/>
            <person name="Mardis E.R."/>
            <person name="Wilson R.K."/>
        </authorList>
    </citation>
    <scope>NUCLEOTIDE SEQUENCE [LARGE SCALE GENOMIC DNA]</scope>
    <source>
        <strain evidence="4 5">JCP8108</strain>
    </source>
</reference>
<name>S4HYU6_GARVA</name>
<accession>S4HYU6</accession>
<dbReference type="RefSeq" id="WP_016816357.1">
    <property type="nucleotide sequence ID" value="NZ_KE347240.1"/>
</dbReference>
<dbReference type="Proteomes" id="UP000014521">
    <property type="component" value="Unassembled WGS sequence"/>
</dbReference>
<evidence type="ECO:0000313" key="5">
    <source>
        <dbReference type="Proteomes" id="UP000014521"/>
    </source>
</evidence>
<dbReference type="Gene3D" id="2.60.40.4270">
    <property type="entry name" value="Listeria-Bacteroides repeat domain"/>
    <property type="match status" value="1"/>
</dbReference>
<dbReference type="AlphaFoldDB" id="S4HYU6"/>
<dbReference type="InterPro" id="IPR013378">
    <property type="entry name" value="InlB-like_B-rpt"/>
</dbReference>
<evidence type="ECO:0000259" key="3">
    <source>
        <dbReference type="Pfam" id="PF18998"/>
    </source>
</evidence>
<dbReference type="EMBL" id="ATJJ01000108">
    <property type="protein sequence ID" value="EPI45806.1"/>
    <property type="molecule type" value="Genomic_DNA"/>
</dbReference>
<evidence type="ECO:0000313" key="4">
    <source>
        <dbReference type="EMBL" id="EPI45806.1"/>
    </source>
</evidence>
<dbReference type="HOGENOM" id="CLU_563282_0_0_11"/>
<keyword evidence="2" id="KW-0732">Signal</keyword>
<dbReference type="Pfam" id="PF09479">
    <property type="entry name" value="Flg_new"/>
    <property type="match status" value="2"/>
</dbReference>